<evidence type="ECO:0000313" key="3">
    <source>
        <dbReference type="Proteomes" id="UP000244168"/>
    </source>
</evidence>
<proteinExistence type="predicted"/>
<feature type="domain" description="YdhG-like" evidence="1">
    <location>
        <begin position="20"/>
        <end position="115"/>
    </location>
</feature>
<evidence type="ECO:0000259" key="1">
    <source>
        <dbReference type="Pfam" id="PF08818"/>
    </source>
</evidence>
<dbReference type="InterPro" id="IPR014922">
    <property type="entry name" value="YdhG-like"/>
</dbReference>
<dbReference type="Pfam" id="PF13376">
    <property type="entry name" value="OmdA"/>
    <property type="match status" value="1"/>
</dbReference>
<organism evidence="2 3">
    <name type="scientific">Mucilaginibacter yixingensis</name>
    <dbReference type="NCBI Taxonomy" id="1295612"/>
    <lineage>
        <taxon>Bacteria</taxon>
        <taxon>Pseudomonadati</taxon>
        <taxon>Bacteroidota</taxon>
        <taxon>Sphingobacteriia</taxon>
        <taxon>Sphingobacteriales</taxon>
        <taxon>Sphingobacteriaceae</taxon>
        <taxon>Mucilaginibacter</taxon>
    </lineage>
</organism>
<dbReference type="Gene3D" id="3.90.1150.200">
    <property type="match status" value="1"/>
</dbReference>
<dbReference type="EMBL" id="QAOQ01000006">
    <property type="protein sequence ID" value="PTQ95099.1"/>
    <property type="molecule type" value="Genomic_DNA"/>
</dbReference>
<dbReference type="Pfam" id="PF08818">
    <property type="entry name" value="DUF1801"/>
    <property type="match status" value="1"/>
</dbReference>
<sequence length="203" mass="22804">MGNFDIRFDTYIDKAAPFAQPVLIHLRQLIHQAVPEVTEGLKWGHPHFDYKGPFVSMAAFKQHLGFNFWKASLMDDPDGVFVRGEEKHSAGNLGQISSLADLPPDDVLIAYLKNAAALNDAGKKVAPKKPAGTPKAELVFPEDLMEALAQAGALDNFEKMSYTNKKEYLDWLTEAKTDATHQKRLQTTVEQVKEGKSRHWKYH</sequence>
<comment type="caution">
    <text evidence="2">The sequence shown here is derived from an EMBL/GenBank/DDBJ whole genome shotgun (WGS) entry which is preliminary data.</text>
</comment>
<protein>
    <submittedName>
        <fullName evidence="2">Uncharacterized protein YdeI (YjbR/CyaY-like superfamily)</fullName>
    </submittedName>
</protein>
<dbReference type="Proteomes" id="UP000244168">
    <property type="component" value="Unassembled WGS sequence"/>
</dbReference>
<keyword evidence="3" id="KW-1185">Reference proteome</keyword>
<dbReference type="OrthoDB" id="9800461at2"/>
<accession>A0A2T5J7L2</accession>
<name>A0A2T5J7L2_9SPHI</name>
<evidence type="ECO:0000313" key="2">
    <source>
        <dbReference type="EMBL" id="PTQ95099.1"/>
    </source>
</evidence>
<dbReference type="RefSeq" id="WP_107830011.1">
    <property type="nucleotide sequence ID" value="NZ_CP160205.1"/>
</dbReference>
<dbReference type="AlphaFoldDB" id="A0A2T5J7L2"/>
<dbReference type="SUPFAM" id="SSF159888">
    <property type="entry name" value="YdhG-like"/>
    <property type="match status" value="1"/>
</dbReference>
<reference evidence="2 3" key="1">
    <citation type="submission" date="2018-04" db="EMBL/GenBank/DDBJ databases">
        <title>Genomic Encyclopedia of Archaeal and Bacterial Type Strains, Phase II (KMG-II): from individual species to whole genera.</title>
        <authorList>
            <person name="Goeker M."/>
        </authorList>
    </citation>
    <scope>NUCLEOTIDE SEQUENCE [LARGE SCALE GENOMIC DNA]</scope>
    <source>
        <strain evidence="2 3">DSM 26809</strain>
    </source>
</reference>
<gene>
    <name evidence="2" type="ORF">C8P68_106314</name>
</gene>